<feature type="compositionally biased region" description="Basic and acidic residues" evidence="1">
    <location>
        <begin position="35"/>
        <end position="55"/>
    </location>
</feature>
<evidence type="ECO:0008006" key="4">
    <source>
        <dbReference type="Google" id="ProtNLM"/>
    </source>
</evidence>
<proteinExistence type="predicted"/>
<dbReference type="Pfam" id="PF08208">
    <property type="entry name" value="RNA_polI_A34"/>
    <property type="match status" value="1"/>
</dbReference>
<dbReference type="InterPro" id="IPR013240">
    <property type="entry name" value="DNA-dir_RNA_pol1_su_RPA34"/>
</dbReference>
<feature type="compositionally biased region" description="Polar residues" evidence="1">
    <location>
        <begin position="213"/>
        <end position="224"/>
    </location>
</feature>
<dbReference type="OrthoDB" id="76224at2759"/>
<dbReference type="Proteomes" id="UP000223968">
    <property type="component" value="Unassembled WGS sequence"/>
</dbReference>
<dbReference type="EMBL" id="PDNB01000344">
    <property type="protein sequence ID" value="PGG95447.1"/>
    <property type="molecule type" value="Genomic_DNA"/>
</dbReference>
<organism evidence="2 3">
    <name type="scientific">Helicocarpus griseus UAMH5409</name>
    <dbReference type="NCBI Taxonomy" id="1447875"/>
    <lineage>
        <taxon>Eukaryota</taxon>
        <taxon>Fungi</taxon>
        <taxon>Dikarya</taxon>
        <taxon>Ascomycota</taxon>
        <taxon>Pezizomycotina</taxon>
        <taxon>Eurotiomycetes</taxon>
        <taxon>Eurotiomycetidae</taxon>
        <taxon>Onygenales</taxon>
        <taxon>Ajellomycetaceae</taxon>
        <taxon>Helicocarpus</taxon>
    </lineage>
</organism>
<dbReference type="PANTHER" id="PTHR28155:SF1">
    <property type="entry name" value="DNA-DIRECTED RNA POLYMERASE I SUBUNIT RPA34.5-DOMAIN-CONTAINING PROTEIN"/>
    <property type="match status" value="1"/>
</dbReference>
<reference evidence="2 3" key="1">
    <citation type="submission" date="2017-10" db="EMBL/GenBank/DDBJ databases">
        <title>Comparative genomics in systemic dimorphic fungi from Ajellomycetaceae.</title>
        <authorList>
            <person name="Munoz J.F."/>
            <person name="Mcewen J.G."/>
            <person name="Clay O.K."/>
            <person name="Cuomo C.A."/>
        </authorList>
    </citation>
    <scope>NUCLEOTIDE SEQUENCE [LARGE SCALE GENOMIC DNA]</scope>
    <source>
        <strain evidence="2 3">UAMH5409</strain>
    </source>
</reference>
<dbReference type="STRING" id="1447875.A0A2B7WFZ2"/>
<feature type="region of interest" description="Disordered" evidence="1">
    <location>
        <begin position="213"/>
        <end position="363"/>
    </location>
</feature>
<dbReference type="GO" id="GO:0006360">
    <property type="term" value="P:transcription by RNA polymerase I"/>
    <property type="evidence" value="ECO:0007669"/>
    <property type="project" value="InterPro"/>
</dbReference>
<gene>
    <name evidence="2" type="ORF">AJ79_10052</name>
</gene>
<feature type="compositionally biased region" description="Basic and acidic residues" evidence="1">
    <location>
        <begin position="319"/>
        <end position="353"/>
    </location>
</feature>
<feature type="region of interest" description="Disordered" evidence="1">
    <location>
        <begin position="1"/>
        <end position="97"/>
    </location>
</feature>
<name>A0A2B7WFZ2_9EURO</name>
<evidence type="ECO:0000313" key="2">
    <source>
        <dbReference type="EMBL" id="PGG95447.1"/>
    </source>
</evidence>
<keyword evidence="3" id="KW-1185">Reference proteome</keyword>
<feature type="compositionally biased region" description="Low complexity" evidence="1">
    <location>
        <begin position="1"/>
        <end position="31"/>
    </location>
</feature>
<dbReference type="PANTHER" id="PTHR28155">
    <property type="entry name" value="ACR243WP"/>
    <property type="match status" value="1"/>
</dbReference>
<dbReference type="AlphaFoldDB" id="A0A2B7WFZ2"/>
<evidence type="ECO:0000256" key="1">
    <source>
        <dbReference type="SAM" id="MobiDB-lite"/>
    </source>
</evidence>
<accession>A0A2B7WFZ2</accession>
<comment type="caution">
    <text evidence="2">The sequence shown here is derived from an EMBL/GenBank/DDBJ whole genome shotgun (WGS) entry which is preliminary data.</text>
</comment>
<protein>
    <recommendedName>
        <fullName evidence="4">DNA-directed RNA polymerase I subunit RPA34.5</fullName>
    </recommendedName>
</protein>
<dbReference type="Gene3D" id="6.20.250.70">
    <property type="match status" value="1"/>
</dbReference>
<feature type="compositionally biased region" description="Basic and acidic residues" evidence="1">
    <location>
        <begin position="226"/>
        <end position="237"/>
    </location>
</feature>
<dbReference type="InterPro" id="IPR053263">
    <property type="entry name" value="Euk_RPA34_RNAP_subunit"/>
</dbReference>
<feature type="compositionally biased region" description="Acidic residues" evidence="1">
    <location>
        <begin position="56"/>
        <end position="81"/>
    </location>
</feature>
<sequence>MAPQLSKEIISESESSSPESSSSESVPQTKSTSKKSAEKTKPKKQPAKEVKRPVEVEESSSSDVESESEEESESSDQAEPSDTEKSPAIPASIPAQEFKAPEGFKLLSKNAPRSSDVSRALSDLRGKQLWHITAPASVPMNSIKELALDAVATGQPILTHKGANYRLREDQVVAEKNKTLLLPDRQGNTYHRSNLNIAQTFHLERIVDLANGTTHSEQSVQISDLTRPKREQPENLRMRYKPFGSKDDQSGSESEDEVASFRVPPTVSGDREGKKRRKSSMEVGSDNEQGERRKKHKKIHADGGAGAGGEASPSKSKKAKDEATPRGRKTEQFGEKSSKKRDETSQERRARREERKRKKQASS</sequence>
<evidence type="ECO:0000313" key="3">
    <source>
        <dbReference type="Proteomes" id="UP000223968"/>
    </source>
</evidence>
<feature type="compositionally biased region" description="Basic residues" evidence="1">
    <location>
        <begin position="354"/>
        <end position="363"/>
    </location>
</feature>